<dbReference type="SUPFAM" id="SSF57701">
    <property type="entry name" value="Zn2/Cys6 DNA-binding domain"/>
    <property type="match status" value="1"/>
</dbReference>
<dbReference type="GO" id="GO:0005634">
    <property type="term" value="C:nucleus"/>
    <property type="evidence" value="ECO:0007669"/>
    <property type="project" value="UniProtKB-SubCell"/>
</dbReference>
<keyword evidence="3" id="KW-0805">Transcription regulation</keyword>
<feature type="region of interest" description="Disordered" evidence="7">
    <location>
        <begin position="1"/>
        <end position="28"/>
    </location>
</feature>
<protein>
    <recommendedName>
        <fullName evidence="8">Zn(2)-C6 fungal-type domain-containing protein</fullName>
    </recommendedName>
</protein>
<dbReference type="InterPro" id="IPR036864">
    <property type="entry name" value="Zn2-C6_fun-type_DNA-bd_sf"/>
</dbReference>
<dbReference type="InterPro" id="IPR001138">
    <property type="entry name" value="Zn2Cys6_DnaBD"/>
</dbReference>
<dbReference type="RefSeq" id="XP_040736444.1">
    <property type="nucleotide sequence ID" value="XM_040880692.1"/>
</dbReference>
<dbReference type="PROSITE" id="PS00463">
    <property type="entry name" value="ZN2_CY6_FUNGAL_1"/>
    <property type="match status" value="1"/>
</dbReference>
<evidence type="ECO:0000256" key="5">
    <source>
        <dbReference type="ARBA" id="ARBA00023163"/>
    </source>
</evidence>
<gene>
    <name evidence="9" type="ORF">BHQ10_007941</name>
</gene>
<dbReference type="GeneID" id="63797156"/>
<evidence type="ECO:0000256" key="2">
    <source>
        <dbReference type="ARBA" id="ARBA00022723"/>
    </source>
</evidence>
<dbReference type="EMBL" id="MIKG01000017">
    <property type="protein sequence ID" value="RAO71929.1"/>
    <property type="molecule type" value="Genomic_DNA"/>
</dbReference>
<dbReference type="GO" id="GO:0000981">
    <property type="term" value="F:DNA-binding transcription factor activity, RNA polymerase II-specific"/>
    <property type="evidence" value="ECO:0007669"/>
    <property type="project" value="InterPro"/>
</dbReference>
<keyword evidence="5" id="KW-0804">Transcription</keyword>
<keyword evidence="4" id="KW-0238">DNA-binding</keyword>
<feature type="domain" description="Zn(2)-C6 fungal-type" evidence="8">
    <location>
        <begin position="41"/>
        <end position="70"/>
    </location>
</feature>
<dbReference type="GO" id="GO:0003677">
    <property type="term" value="F:DNA binding"/>
    <property type="evidence" value="ECO:0007669"/>
    <property type="project" value="UniProtKB-KW"/>
</dbReference>
<evidence type="ECO:0000256" key="4">
    <source>
        <dbReference type="ARBA" id="ARBA00023125"/>
    </source>
</evidence>
<evidence type="ECO:0000313" key="9">
    <source>
        <dbReference type="EMBL" id="RAO71929.1"/>
    </source>
</evidence>
<feature type="compositionally biased region" description="Low complexity" evidence="7">
    <location>
        <begin position="116"/>
        <end position="127"/>
    </location>
</feature>
<dbReference type="STRING" id="1196081.A0A364L813"/>
<dbReference type="OrthoDB" id="424974at2759"/>
<reference evidence="9 10" key="1">
    <citation type="journal article" date="2017" name="Biotechnol. Biofuels">
        <title>Differential beta-glucosidase expression as a function of carbon source availability in Talaromyces amestolkiae: a genomic and proteomic approach.</title>
        <authorList>
            <person name="de Eugenio L.I."/>
            <person name="Mendez-Liter J.A."/>
            <person name="Nieto-Dominguez M."/>
            <person name="Alonso L."/>
            <person name="Gil-Munoz J."/>
            <person name="Barriuso J."/>
            <person name="Prieto A."/>
            <person name="Martinez M.J."/>
        </authorList>
    </citation>
    <scope>NUCLEOTIDE SEQUENCE [LARGE SCALE GENOMIC DNA]</scope>
    <source>
        <strain evidence="9 10">CIB</strain>
    </source>
</reference>
<keyword evidence="10" id="KW-1185">Reference proteome</keyword>
<dbReference type="GO" id="GO:0006351">
    <property type="term" value="P:DNA-templated transcription"/>
    <property type="evidence" value="ECO:0007669"/>
    <property type="project" value="InterPro"/>
</dbReference>
<dbReference type="InterPro" id="IPR007219">
    <property type="entry name" value="XnlR_reg_dom"/>
</dbReference>
<dbReference type="PANTHER" id="PTHR31001:SF40">
    <property type="entry name" value="ZN(II)2CYS6 TRANSCRIPTION FACTOR (EUROFUNG)"/>
    <property type="match status" value="1"/>
</dbReference>
<evidence type="ECO:0000256" key="6">
    <source>
        <dbReference type="ARBA" id="ARBA00023242"/>
    </source>
</evidence>
<dbReference type="Gene3D" id="4.10.240.10">
    <property type="entry name" value="Zn(2)-C6 fungal-type DNA-binding domain"/>
    <property type="match status" value="1"/>
</dbReference>
<comment type="subcellular location">
    <subcellularLocation>
        <location evidence="1">Nucleus</location>
    </subcellularLocation>
</comment>
<dbReference type="Pfam" id="PF00172">
    <property type="entry name" value="Zn_clus"/>
    <property type="match status" value="1"/>
</dbReference>
<dbReference type="CDD" id="cd00067">
    <property type="entry name" value="GAL4"/>
    <property type="match status" value="1"/>
</dbReference>
<dbReference type="InterPro" id="IPR050613">
    <property type="entry name" value="Sec_Metabolite_Reg"/>
</dbReference>
<keyword evidence="2" id="KW-0479">Metal-binding</keyword>
<dbReference type="AlphaFoldDB" id="A0A364L813"/>
<evidence type="ECO:0000256" key="1">
    <source>
        <dbReference type="ARBA" id="ARBA00004123"/>
    </source>
</evidence>
<comment type="caution">
    <text evidence="9">The sequence shown here is derived from an EMBL/GenBank/DDBJ whole genome shotgun (WGS) entry which is preliminary data.</text>
</comment>
<dbReference type="PROSITE" id="PS50048">
    <property type="entry name" value="ZN2_CY6_FUNGAL_2"/>
    <property type="match status" value="1"/>
</dbReference>
<dbReference type="PANTHER" id="PTHR31001">
    <property type="entry name" value="UNCHARACTERIZED TRANSCRIPTIONAL REGULATORY PROTEIN"/>
    <property type="match status" value="1"/>
</dbReference>
<sequence>MNSFDETRPTSQGSPDDAQKAAASLDAHASRIRRRNRMITSCLECRRRKLKCDRLHPCTNCAKGKRDCVFLAPSLDSATRLKLAELKERMGTLERSLEKEVSKPSQIAEGDLLVGSRPSASESPAPISEDEFLLQPTRLALMDAMYEDEADDVMVDLGVQVGNMRVTDRLGGFVRPRLAEEIAAAMQLEEQQDPAKRDIPVDDGNEVLRLLELANQGVQLPFLDPGPSFIAPRSDMLLGSSLQEYTLLDLLPSKTVADKLLQQYWEACHPVARIVHRQSLEARYRLLWDNIARGIEPTPSVQAIIFATLFTAAVSMTAEDVLTSFGVDQRSLIERFQLGTESALGKAHFLRSTKIETLQAFVMYLIPMCRETISRAHSALVGTAIRLAECMGLHRDPSEYNYGPVETHIRRLIWYQLCFLDLRTAEVQGPRVAIRSEDFSTKFPLNINDADLIAGRIEESREWTDMTFACLRFESQELIRETFVDRIRLEQKTLSVTGAIGKVETARRHMYEKYGPIFNRPNLTPVQYAASVTLSFMMHRLHIILLNKFYNSWQAKMPDRLVQLIINTGAQQLEDAVTLETSPDLRPWIWYSRAYHNFHTAFLLLVDVTTHPLRREADRIWRCLDYVYEIKDDYPQQNLTRGQIIEHRRKKSHMIMCQFRDRMRVYQALRKIKTSADVDEIVLTKSISASPIPSDSVAESVDAMVSFKMEPLTLLPSEASQKKARALVSQSSYSSQYQNVGNIITPEPQPKSQDYAPAQFGSQMPSGLGGFSGFDTLHSSWLPTTPDVSAGAATQPNWRISPPSSEDLPMPEVDWTEWDKMFPPHLNDGNLDFPPQTLSVTMQYEMDPNTASMSSYSSFNSNYFGPRQ</sequence>
<evidence type="ECO:0000256" key="7">
    <source>
        <dbReference type="SAM" id="MobiDB-lite"/>
    </source>
</evidence>
<dbReference type="CDD" id="cd12148">
    <property type="entry name" value="fungal_TF_MHR"/>
    <property type="match status" value="1"/>
</dbReference>
<dbReference type="Proteomes" id="UP000249363">
    <property type="component" value="Unassembled WGS sequence"/>
</dbReference>
<keyword evidence="6" id="KW-0539">Nucleus</keyword>
<accession>A0A364L813</accession>
<feature type="region of interest" description="Disordered" evidence="7">
    <location>
        <begin position="101"/>
        <end position="128"/>
    </location>
</feature>
<evidence type="ECO:0000256" key="3">
    <source>
        <dbReference type="ARBA" id="ARBA00023015"/>
    </source>
</evidence>
<organism evidence="9 10">
    <name type="scientific">Talaromyces amestolkiae</name>
    <dbReference type="NCBI Taxonomy" id="1196081"/>
    <lineage>
        <taxon>Eukaryota</taxon>
        <taxon>Fungi</taxon>
        <taxon>Dikarya</taxon>
        <taxon>Ascomycota</taxon>
        <taxon>Pezizomycotina</taxon>
        <taxon>Eurotiomycetes</taxon>
        <taxon>Eurotiomycetidae</taxon>
        <taxon>Eurotiales</taxon>
        <taxon>Trichocomaceae</taxon>
        <taxon>Talaromyces</taxon>
        <taxon>Talaromyces sect. Talaromyces</taxon>
    </lineage>
</organism>
<name>A0A364L813_TALAM</name>
<evidence type="ECO:0000313" key="10">
    <source>
        <dbReference type="Proteomes" id="UP000249363"/>
    </source>
</evidence>
<dbReference type="Pfam" id="PF04082">
    <property type="entry name" value="Fungal_trans"/>
    <property type="match status" value="1"/>
</dbReference>
<proteinExistence type="predicted"/>
<dbReference type="SMART" id="SM00906">
    <property type="entry name" value="Fungal_trans"/>
    <property type="match status" value="1"/>
</dbReference>
<evidence type="ECO:0000259" key="8">
    <source>
        <dbReference type="PROSITE" id="PS50048"/>
    </source>
</evidence>
<dbReference type="SMART" id="SM00066">
    <property type="entry name" value="GAL4"/>
    <property type="match status" value="1"/>
</dbReference>
<dbReference type="GO" id="GO:0008270">
    <property type="term" value="F:zinc ion binding"/>
    <property type="evidence" value="ECO:0007669"/>
    <property type="project" value="InterPro"/>
</dbReference>